<accession>A0A507CFX1</accession>
<dbReference type="Pfam" id="PF13349">
    <property type="entry name" value="DUF4097"/>
    <property type="match status" value="1"/>
</dbReference>
<proteinExistence type="predicted"/>
<evidence type="ECO:0000259" key="2">
    <source>
        <dbReference type="Pfam" id="PF13349"/>
    </source>
</evidence>
<protein>
    <recommendedName>
        <fullName evidence="2">DUF4097 domain-containing protein</fullName>
    </recommendedName>
</protein>
<organism evidence="3 4">
    <name type="scientific">Synchytrium microbalum</name>
    <dbReference type="NCBI Taxonomy" id="1806994"/>
    <lineage>
        <taxon>Eukaryota</taxon>
        <taxon>Fungi</taxon>
        <taxon>Fungi incertae sedis</taxon>
        <taxon>Chytridiomycota</taxon>
        <taxon>Chytridiomycota incertae sedis</taxon>
        <taxon>Chytridiomycetes</taxon>
        <taxon>Synchytriales</taxon>
        <taxon>Synchytriaceae</taxon>
        <taxon>Synchytrium</taxon>
    </lineage>
</organism>
<dbReference type="OrthoDB" id="10475270at2759"/>
<dbReference type="Proteomes" id="UP000319731">
    <property type="component" value="Unassembled WGS sequence"/>
</dbReference>
<sequence>MAPSGYVAVATSEKIDTEKGELLEPTNPIYILAAEPEKRSCRKGRVLIRIVALVFGFFFAAHALKAMHHRCASTFFGFEDNVNAWELASESFEVDPATVNAIDVSVTGAVLAKIKTELSEDKNIAVSFKALSKNPATEANITVTHEVDAEGTLRIVVEASLDYASMQTVSGAADNDTSIEADDDVVVDLTMYLPQSKTKAGTNLKIVAPKAGVSGGDLTNLALGTVDVNVNSGAVTFKGAKAQVFILGVQNGGINGAFYDYLSFSAEAENGAINIDQLRSNQNGPTNVHLAVKTGGISVNKVEFAQNYVNVVDVSAQNGGVKLFVRDSFHGDFEVKTEVGALKVSADTSGLEITDNIRTPTGGVIEGTFRKSGSVEDGTINVSVGVGAADVKFTSNGF</sequence>
<feature type="transmembrane region" description="Helical" evidence="1">
    <location>
        <begin position="46"/>
        <end position="64"/>
    </location>
</feature>
<dbReference type="RefSeq" id="XP_031027972.1">
    <property type="nucleotide sequence ID" value="XM_031165961.1"/>
</dbReference>
<dbReference type="InterPro" id="IPR025164">
    <property type="entry name" value="Toastrack_DUF4097"/>
</dbReference>
<evidence type="ECO:0000256" key="1">
    <source>
        <dbReference type="SAM" id="Phobius"/>
    </source>
</evidence>
<dbReference type="EMBL" id="QEAO01000001">
    <property type="protein sequence ID" value="TPX38258.1"/>
    <property type="molecule type" value="Genomic_DNA"/>
</dbReference>
<keyword evidence="4" id="KW-1185">Reference proteome</keyword>
<keyword evidence="1" id="KW-0812">Transmembrane</keyword>
<reference evidence="3 4" key="1">
    <citation type="journal article" date="2019" name="Sci. Rep.">
        <title>Comparative genomics of chytrid fungi reveal insights into the obligate biotrophic and pathogenic lifestyle of Synchytrium endobioticum.</title>
        <authorList>
            <person name="van de Vossenberg B.T.L.H."/>
            <person name="Warris S."/>
            <person name="Nguyen H.D.T."/>
            <person name="van Gent-Pelzer M.P.E."/>
            <person name="Joly D.L."/>
            <person name="van de Geest H.C."/>
            <person name="Bonants P.J.M."/>
            <person name="Smith D.S."/>
            <person name="Levesque C.A."/>
            <person name="van der Lee T.A.J."/>
        </authorList>
    </citation>
    <scope>NUCLEOTIDE SEQUENCE [LARGE SCALE GENOMIC DNA]</scope>
    <source>
        <strain evidence="3 4">JEL517</strain>
    </source>
</reference>
<keyword evidence="1" id="KW-0472">Membrane</keyword>
<dbReference type="AlphaFoldDB" id="A0A507CFX1"/>
<name>A0A507CFX1_9FUNG</name>
<dbReference type="GeneID" id="42001258"/>
<feature type="domain" description="DUF4097" evidence="2">
    <location>
        <begin position="188"/>
        <end position="392"/>
    </location>
</feature>
<comment type="caution">
    <text evidence="3">The sequence shown here is derived from an EMBL/GenBank/DDBJ whole genome shotgun (WGS) entry which is preliminary data.</text>
</comment>
<evidence type="ECO:0000313" key="4">
    <source>
        <dbReference type="Proteomes" id="UP000319731"/>
    </source>
</evidence>
<gene>
    <name evidence="3" type="ORF">SmJEL517_g00031</name>
</gene>
<evidence type="ECO:0000313" key="3">
    <source>
        <dbReference type="EMBL" id="TPX38258.1"/>
    </source>
</evidence>
<keyword evidence="1" id="KW-1133">Transmembrane helix</keyword>